<organism evidence="3 4">
    <name type="scientific">Vanilla planifolia</name>
    <name type="common">Vanilla</name>
    <dbReference type="NCBI Taxonomy" id="51239"/>
    <lineage>
        <taxon>Eukaryota</taxon>
        <taxon>Viridiplantae</taxon>
        <taxon>Streptophyta</taxon>
        <taxon>Embryophyta</taxon>
        <taxon>Tracheophyta</taxon>
        <taxon>Spermatophyta</taxon>
        <taxon>Magnoliopsida</taxon>
        <taxon>Liliopsida</taxon>
        <taxon>Asparagales</taxon>
        <taxon>Orchidaceae</taxon>
        <taxon>Vanilloideae</taxon>
        <taxon>Vanilleae</taxon>
        <taxon>Vanilla</taxon>
    </lineage>
</organism>
<dbReference type="GO" id="GO:0006402">
    <property type="term" value="P:mRNA catabolic process"/>
    <property type="evidence" value="ECO:0007669"/>
    <property type="project" value="InterPro"/>
</dbReference>
<dbReference type="InterPro" id="IPR011989">
    <property type="entry name" value="ARM-like"/>
</dbReference>
<gene>
    <name evidence="3" type="ORF">HPP92_028193</name>
</gene>
<dbReference type="InterPro" id="IPR013978">
    <property type="entry name" value="MEKHLA"/>
</dbReference>
<evidence type="ECO:0000259" key="2">
    <source>
        <dbReference type="Pfam" id="PF08670"/>
    </source>
</evidence>
<keyword evidence="1" id="KW-0539">Nucleus</keyword>
<dbReference type="EMBL" id="JADCNM010000427">
    <property type="protein sequence ID" value="KAG0447723.1"/>
    <property type="molecule type" value="Genomic_DNA"/>
</dbReference>
<dbReference type="PANTHER" id="PTHR45950:SF7">
    <property type="entry name" value="HOMEOBOX-LEUCINE ZIPPER PROTEIN ATHB-14"/>
    <property type="match status" value="1"/>
</dbReference>
<comment type="caution">
    <text evidence="3">The sequence shown here is derived from an EMBL/GenBank/DDBJ whole genome shotgun (WGS) entry which is preliminary data.</text>
</comment>
<sequence>MIYNSERSLIQSNLKAGNDLTMNLHSTSKIARLLHLNGMQTLNGFVSAFNKQDCTSPASYGMQKLGRIHTGAELFRCEPQVGDSLLKLLWHYPEAIMCCTLRASPVFLFANQAGLDLLETTLVALQDITLEKILDDGGRKLFCSEFSKIMQQGFAYLPGGVCLSSMGRPVSYDQIVVWKVLDEEDAHHCLAFMFVNWSFCVKEVAVYVKARKWLQTSNPNLSIHWGLKSLLRSHSMSGPSLSPLLAHGGVLGGRERMMASAEQLVLDICDPELRENALLELSKKREIFQDLAPLLWNSYGTITALLQEIVSIYPFLSPPTLSPGASNRVCNALALLQVDDREVISFLLTTEIVPYAYVQWKTVVSYQRQWQLLLSKKFCWMIVGFNIFMRTRIGFCSNLCAWNHGRFACRATIDEVFKHIIRCYLRLTDYQRGCIALQERLPKMLKDGSFNGFLDEPTTCLWLQQLLINVYGDIRGAALNGGLD</sequence>
<proteinExistence type="predicted"/>
<protein>
    <recommendedName>
        <fullName evidence="2">MEKHLA domain-containing protein</fullName>
    </recommendedName>
</protein>
<dbReference type="OrthoDB" id="1926915at2759"/>
<dbReference type="PANTHER" id="PTHR45950">
    <property type="entry name" value="HOMEOBOX-LEUCINE ZIPPER PROTEIN ATHB-14"/>
    <property type="match status" value="1"/>
</dbReference>
<dbReference type="GO" id="GO:0030014">
    <property type="term" value="C:CCR4-NOT complex"/>
    <property type="evidence" value="ECO:0007669"/>
    <property type="project" value="InterPro"/>
</dbReference>
<dbReference type="Proteomes" id="UP000639772">
    <property type="component" value="Unassembled WGS sequence"/>
</dbReference>
<name>A0A835PA22_VANPL</name>
<evidence type="ECO:0000313" key="3">
    <source>
        <dbReference type="EMBL" id="KAG0447723.1"/>
    </source>
</evidence>
<dbReference type="Pfam" id="PF04078">
    <property type="entry name" value="Rcd1"/>
    <property type="match status" value="1"/>
</dbReference>
<accession>A0A835PA22</accession>
<evidence type="ECO:0000313" key="4">
    <source>
        <dbReference type="Proteomes" id="UP000639772"/>
    </source>
</evidence>
<evidence type="ECO:0000256" key="1">
    <source>
        <dbReference type="ARBA" id="ARBA00023242"/>
    </source>
</evidence>
<dbReference type="InterPro" id="IPR044830">
    <property type="entry name" value="HD-Zip_III"/>
</dbReference>
<feature type="domain" description="MEKHLA" evidence="2">
    <location>
        <begin position="68"/>
        <end position="199"/>
    </location>
</feature>
<dbReference type="GO" id="GO:0003700">
    <property type="term" value="F:DNA-binding transcription factor activity"/>
    <property type="evidence" value="ECO:0007669"/>
    <property type="project" value="InterPro"/>
</dbReference>
<dbReference type="AlphaFoldDB" id="A0A835PA22"/>
<dbReference type="Pfam" id="PF08670">
    <property type="entry name" value="MEKHLA"/>
    <property type="match status" value="1"/>
</dbReference>
<dbReference type="Gene3D" id="1.25.10.10">
    <property type="entry name" value="Leucine-rich Repeat Variant"/>
    <property type="match status" value="2"/>
</dbReference>
<dbReference type="InterPro" id="IPR007216">
    <property type="entry name" value="CNOT9"/>
</dbReference>
<reference evidence="3 4" key="1">
    <citation type="journal article" date="2020" name="Nat. Food">
        <title>A phased Vanilla planifolia genome enables genetic improvement of flavour and production.</title>
        <authorList>
            <person name="Hasing T."/>
            <person name="Tang H."/>
            <person name="Brym M."/>
            <person name="Khazi F."/>
            <person name="Huang T."/>
            <person name="Chambers A.H."/>
        </authorList>
    </citation>
    <scope>NUCLEOTIDE SEQUENCE [LARGE SCALE GENOMIC DNA]</scope>
    <source>
        <tissue evidence="3">Leaf</tissue>
    </source>
</reference>